<dbReference type="EMBL" id="NPKJ01000058">
    <property type="protein sequence ID" value="PAQ07573.1"/>
    <property type="molecule type" value="Genomic_DNA"/>
</dbReference>
<dbReference type="RefSeq" id="WP_095494405.1">
    <property type="nucleotide sequence ID" value="NZ_NPKJ01000058.1"/>
</dbReference>
<name>A0A271LHH7_9HYPH</name>
<feature type="transmembrane region" description="Helical" evidence="1">
    <location>
        <begin position="12"/>
        <end position="35"/>
    </location>
</feature>
<dbReference type="OrthoDB" id="9883924at2"/>
<gene>
    <name evidence="2" type="ORF">CIT26_21270</name>
</gene>
<evidence type="ECO:0000313" key="3">
    <source>
        <dbReference type="Proteomes" id="UP000216442"/>
    </source>
</evidence>
<dbReference type="AlphaFoldDB" id="A0A271LHH7"/>
<protein>
    <submittedName>
        <fullName evidence="2">Uncharacterized protein</fullName>
    </submittedName>
</protein>
<sequence>MATRFQSSESRSFWAGIILWSIFDFAIVLAIASIWNDWPGALVVAAAVTVAIWVAQMVLALYGFARYMAYFWFFERESRTRATVDQLIQLKMPAPNALYNDVDEYLLSAANDPSTSNDGRLFAGATLGLLESTRKFGPRGVAISTAMVIEESLRRYSRLKLVQE</sequence>
<proteinExistence type="predicted"/>
<keyword evidence="1" id="KW-0472">Membrane</keyword>
<comment type="caution">
    <text evidence="2">The sequence shown here is derived from an EMBL/GenBank/DDBJ whole genome shotgun (WGS) entry which is preliminary data.</text>
</comment>
<accession>A0A271LHH7</accession>
<keyword evidence="3" id="KW-1185">Reference proteome</keyword>
<evidence type="ECO:0000256" key="1">
    <source>
        <dbReference type="SAM" id="Phobius"/>
    </source>
</evidence>
<dbReference type="Proteomes" id="UP000216442">
    <property type="component" value="Unassembled WGS sequence"/>
</dbReference>
<feature type="transmembrane region" description="Helical" evidence="1">
    <location>
        <begin position="41"/>
        <end position="64"/>
    </location>
</feature>
<keyword evidence="1" id="KW-0812">Transmembrane</keyword>
<keyword evidence="1" id="KW-1133">Transmembrane helix</keyword>
<reference evidence="2 3" key="1">
    <citation type="submission" date="2017-08" db="EMBL/GenBank/DDBJ databases">
        <title>Mesorhizobium wenxinae sp. nov., a novel rhizobial species isolated from root nodules of chickpea (Cicer arietinum L.).</title>
        <authorList>
            <person name="Zhang J."/>
        </authorList>
    </citation>
    <scope>NUCLEOTIDE SEQUENCE [LARGE SCALE GENOMIC DNA]</scope>
    <source>
        <strain evidence="2 3">SDW018</strain>
    </source>
</reference>
<evidence type="ECO:0000313" key="2">
    <source>
        <dbReference type="EMBL" id="PAQ07573.1"/>
    </source>
</evidence>
<organism evidence="2 3">
    <name type="scientific">Mesorhizobium temperatum</name>
    <dbReference type="NCBI Taxonomy" id="241416"/>
    <lineage>
        <taxon>Bacteria</taxon>
        <taxon>Pseudomonadati</taxon>
        <taxon>Pseudomonadota</taxon>
        <taxon>Alphaproteobacteria</taxon>
        <taxon>Hyphomicrobiales</taxon>
        <taxon>Phyllobacteriaceae</taxon>
        <taxon>Mesorhizobium</taxon>
    </lineage>
</organism>